<organism evidence="2 3">
    <name type="scientific">Carpediemonas membranifera</name>
    <dbReference type="NCBI Taxonomy" id="201153"/>
    <lineage>
        <taxon>Eukaryota</taxon>
        <taxon>Metamonada</taxon>
        <taxon>Carpediemonas-like organisms</taxon>
        <taxon>Carpediemonas</taxon>
    </lineage>
</organism>
<keyword evidence="1" id="KW-0472">Membrane</keyword>
<evidence type="ECO:0000313" key="2">
    <source>
        <dbReference type="EMBL" id="KAG9392959.1"/>
    </source>
</evidence>
<keyword evidence="3" id="KW-1185">Reference proteome</keyword>
<dbReference type="EMBL" id="JAHDYR010000029">
    <property type="protein sequence ID" value="KAG9392959.1"/>
    <property type="molecule type" value="Genomic_DNA"/>
</dbReference>
<keyword evidence="1" id="KW-0812">Transmembrane</keyword>
<evidence type="ECO:0000256" key="1">
    <source>
        <dbReference type="SAM" id="Phobius"/>
    </source>
</evidence>
<gene>
    <name evidence="2" type="ORF">J8273_5669</name>
</gene>
<accession>A0A8J6B2N8</accession>
<name>A0A8J6B2N8_9EUKA</name>
<dbReference type="AlphaFoldDB" id="A0A8J6B2N8"/>
<dbReference type="Proteomes" id="UP000717585">
    <property type="component" value="Unassembled WGS sequence"/>
</dbReference>
<reference evidence="2" key="1">
    <citation type="submission" date="2021-05" db="EMBL/GenBank/DDBJ databases">
        <title>A free-living protist that lacks canonical eukaryotic 1 DNA replication and segregation systems.</title>
        <authorList>
            <person name="Salas-Leiva D.E."/>
            <person name="Tromer E.C."/>
            <person name="Curtis B.A."/>
            <person name="Jerlstrom-Hultqvist J."/>
            <person name="Kolisko M."/>
            <person name="Yi Z."/>
            <person name="Salas-Leiva J.S."/>
            <person name="Gallot-Lavallee L."/>
            <person name="Kops G.J.P.L."/>
            <person name="Archibald J.M."/>
            <person name="Simpson A.G.B."/>
            <person name="Roger A.J."/>
        </authorList>
    </citation>
    <scope>NUCLEOTIDE SEQUENCE</scope>
    <source>
        <strain evidence="2">BICM</strain>
    </source>
</reference>
<protein>
    <submittedName>
        <fullName evidence="2">Uncharacterized protein</fullName>
    </submittedName>
</protein>
<feature type="transmembrane region" description="Helical" evidence="1">
    <location>
        <begin position="68"/>
        <end position="92"/>
    </location>
</feature>
<comment type="caution">
    <text evidence="2">The sequence shown here is derived from an EMBL/GenBank/DDBJ whole genome shotgun (WGS) entry which is preliminary data.</text>
</comment>
<sequence length="135" mass="14897">MCDYATCKECIDANILGDEGCVYLHATKTCNAGGITEGYFGAAIHGADSTHCNVLIPTTRYAPVYSPYYMVTVMLAIAVLILSCCAFTQLVMRFRREFKEASRKRFISLGSHVVDPVRITRDLDGGMGETMYNSM</sequence>
<keyword evidence="1" id="KW-1133">Transmembrane helix</keyword>
<evidence type="ECO:0000313" key="3">
    <source>
        <dbReference type="Proteomes" id="UP000717585"/>
    </source>
</evidence>
<proteinExistence type="predicted"/>